<evidence type="ECO:0000256" key="2">
    <source>
        <dbReference type="SAM" id="MobiDB-lite"/>
    </source>
</evidence>
<gene>
    <name evidence="4" type="ORF">BCR44DRAFT_1439735</name>
</gene>
<dbReference type="PROSITE" id="PS50089">
    <property type="entry name" value="ZF_RING_2"/>
    <property type="match status" value="1"/>
</dbReference>
<dbReference type="Proteomes" id="UP000193411">
    <property type="component" value="Unassembled WGS sequence"/>
</dbReference>
<evidence type="ECO:0000256" key="1">
    <source>
        <dbReference type="PROSITE-ProRule" id="PRU00175"/>
    </source>
</evidence>
<evidence type="ECO:0000259" key="3">
    <source>
        <dbReference type="PROSITE" id="PS50089"/>
    </source>
</evidence>
<dbReference type="EMBL" id="MCFL01000043">
    <property type="protein sequence ID" value="ORZ32698.1"/>
    <property type="molecule type" value="Genomic_DNA"/>
</dbReference>
<feature type="region of interest" description="Disordered" evidence="2">
    <location>
        <begin position="108"/>
        <end position="138"/>
    </location>
</feature>
<keyword evidence="5" id="KW-1185">Reference proteome</keyword>
<dbReference type="InterPro" id="IPR001841">
    <property type="entry name" value="Znf_RING"/>
</dbReference>
<sequence>MPAAYSSHHLRTYSLRPLTAKEVERNSRCDPRLHTCWACLSSTEQEQIHLAPCAHWFHESCFELHKNCEPCCNMYGSGFSKLAKLFNGHHEKAMVGNVGTVGGVVDSAVEEEEEEEETDDLSAGADSDDEDQEDGAVGVSARLKPIVVDLGDKLKSAMVAFTGNDACEVSGIDWIGSQVA</sequence>
<comment type="caution">
    <text evidence="4">The sequence shown here is derived from an EMBL/GenBank/DDBJ whole genome shotgun (WGS) entry which is preliminary data.</text>
</comment>
<proteinExistence type="predicted"/>
<keyword evidence="1" id="KW-0862">Zinc</keyword>
<dbReference type="GO" id="GO:0008270">
    <property type="term" value="F:zinc ion binding"/>
    <property type="evidence" value="ECO:0007669"/>
    <property type="project" value="UniProtKB-KW"/>
</dbReference>
<name>A0A1Y2HDN4_9FUNG</name>
<feature type="compositionally biased region" description="Acidic residues" evidence="2">
    <location>
        <begin position="108"/>
        <end position="134"/>
    </location>
</feature>
<reference evidence="4 5" key="1">
    <citation type="submission" date="2016-07" db="EMBL/GenBank/DDBJ databases">
        <title>Pervasive Adenine N6-methylation of Active Genes in Fungi.</title>
        <authorList>
            <consortium name="DOE Joint Genome Institute"/>
            <person name="Mondo S.J."/>
            <person name="Dannebaum R.O."/>
            <person name="Kuo R.C."/>
            <person name="Labutti K."/>
            <person name="Haridas S."/>
            <person name="Kuo A."/>
            <person name="Salamov A."/>
            <person name="Ahrendt S.R."/>
            <person name="Lipzen A."/>
            <person name="Sullivan W."/>
            <person name="Andreopoulos W.B."/>
            <person name="Clum A."/>
            <person name="Lindquist E."/>
            <person name="Daum C."/>
            <person name="Ramamoorthy G.K."/>
            <person name="Gryganskyi A."/>
            <person name="Culley D."/>
            <person name="Magnuson J.K."/>
            <person name="James T.Y."/>
            <person name="O'Malley M.A."/>
            <person name="Stajich J.E."/>
            <person name="Spatafora J.W."/>
            <person name="Visel A."/>
            <person name="Grigoriev I.V."/>
        </authorList>
    </citation>
    <scope>NUCLEOTIDE SEQUENCE [LARGE SCALE GENOMIC DNA]</scope>
    <source>
        <strain evidence="4 5">PL171</strain>
    </source>
</reference>
<evidence type="ECO:0000313" key="4">
    <source>
        <dbReference type="EMBL" id="ORZ32698.1"/>
    </source>
</evidence>
<keyword evidence="1" id="KW-0863">Zinc-finger</keyword>
<organism evidence="4 5">
    <name type="scientific">Catenaria anguillulae PL171</name>
    <dbReference type="NCBI Taxonomy" id="765915"/>
    <lineage>
        <taxon>Eukaryota</taxon>
        <taxon>Fungi</taxon>
        <taxon>Fungi incertae sedis</taxon>
        <taxon>Blastocladiomycota</taxon>
        <taxon>Blastocladiomycetes</taxon>
        <taxon>Blastocladiales</taxon>
        <taxon>Catenariaceae</taxon>
        <taxon>Catenaria</taxon>
    </lineage>
</organism>
<protein>
    <recommendedName>
        <fullName evidence="3">RING-type domain-containing protein</fullName>
    </recommendedName>
</protein>
<keyword evidence="1" id="KW-0479">Metal-binding</keyword>
<accession>A0A1Y2HDN4</accession>
<dbReference type="AlphaFoldDB" id="A0A1Y2HDN4"/>
<feature type="domain" description="RING-type" evidence="3">
    <location>
        <begin position="36"/>
        <end position="71"/>
    </location>
</feature>
<evidence type="ECO:0000313" key="5">
    <source>
        <dbReference type="Proteomes" id="UP000193411"/>
    </source>
</evidence>